<sequence length="331" mass="37504">MSDMLELIRKLPDEIEEALKFDIPKLDLSCVHNAVFGGMGGSAISGDLARIFLGNLPLPMETVRDYDLPAYVGKDSLVVVSSYSGNTEESISLYKEALERGSLVVSITSGGELARLSEEKGTPIVKIPGGFPPRAALGYLFVPILRIFHEGGIKISELIEQLKGLPDFLRKLQGEFESLDSLPLELSEKFYLRFPVIYTSRRLRPVAMRWKTQINENAKAFAHIDELPELDHNEITGMEYPEERVKQLWVVFIEDQDDHPRTKLRMQYTADIIRSSVMGISFVTSKGKNLMERVFYLLYLGDYISLYLARNYEVDPIAIPRIDELKRRLAG</sequence>
<protein>
    <submittedName>
        <fullName evidence="4">Bifunctional phosphoglucose/phosphomannose isomerase</fullName>
    </submittedName>
</protein>
<dbReference type="CDD" id="cd05017">
    <property type="entry name" value="SIS_PGI_PMI_1"/>
    <property type="match status" value="1"/>
</dbReference>
<name>A0A7C1BG50_UNCW3</name>
<dbReference type="Pfam" id="PF01380">
    <property type="entry name" value="SIS"/>
    <property type="match status" value="1"/>
</dbReference>
<comment type="similarity">
    <text evidence="1">Belongs to the PGI/PMI family.</text>
</comment>
<dbReference type="GO" id="GO:0005975">
    <property type="term" value="P:carbohydrate metabolic process"/>
    <property type="evidence" value="ECO:0007669"/>
    <property type="project" value="InterPro"/>
</dbReference>
<keyword evidence="2 4" id="KW-0413">Isomerase</keyword>
<dbReference type="EMBL" id="DRBW01000158">
    <property type="protein sequence ID" value="HDM90348.1"/>
    <property type="molecule type" value="Genomic_DNA"/>
</dbReference>
<dbReference type="GO" id="GO:1901135">
    <property type="term" value="P:carbohydrate derivative metabolic process"/>
    <property type="evidence" value="ECO:0007669"/>
    <property type="project" value="InterPro"/>
</dbReference>
<evidence type="ECO:0000259" key="3">
    <source>
        <dbReference type="PROSITE" id="PS51464"/>
    </source>
</evidence>
<dbReference type="GO" id="GO:0004347">
    <property type="term" value="F:glucose-6-phosphate isomerase activity"/>
    <property type="evidence" value="ECO:0007669"/>
    <property type="project" value="InterPro"/>
</dbReference>
<dbReference type="Pfam" id="PF10432">
    <property type="entry name" value="bact-PGI_C"/>
    <property type="match status" value="1"/>
</dbReference>
<dbReference type="InterPro" id="IPR001347">
    <property type="entry name" value="SIS_dom"/>
</dbReference>
<evidence type="ECO:0000256" key="1">
    <source>
        <dbReference type="ARBA" id="ARBA00010523"/>
    </source>
</evidence>
<dbReference type="AlphaFoldDB" id="A0A7C1BG50"/>
<dbReference type="NCBIfam" id="NF006423">
    <property type="entry name" value="PRK08674.1-2"/>
    <property type="match status" value="1"/>
</dbReference>
<comment type="caution">
    <text evidence="4">The sequence shown here is derived from an EMBL/GenBank/DDBJ whole genome shotgun (WGS) entry which is preliminary data.</text>
</comment>
<dbReference type="InterPro" id="IPR046348">
    <property type="entry name" value="SIS_dom_sf"/>
</dbReference>
<dbReference type="NCBIfam" id="NF006426">
    <property type="entry name" value="PRK08674.1-6"/>
    <property type="match status" value="1"/>
</dbReference>
<dbReference type="PROSITE" id="PS51464">
    <property type="entry name" value="SIS"/>
    <property type="match status" value="1"/>
</dbReference>
<dbReference type="GO" id="GO:0004476">
    <property type="term" value="F:mannose-6-phosphate isomerase activity"/>
    <property type="evidence" value="ECO:0007669"/>
    <property type="project" value="InterPro"/>
</dbReference>
<dbReference type="SUPFAM" id="SSF53697">
    <property type="entry name" value="SIS domain"/>
    <property type="match status" value="1"/>
</dbReference>
<evidence type="ECO:0000256" key="2">
    <source>
        <dbReference type="ARBA" id="ARBA00023235"/>
    </source>
</evidence>
<dbReference type="InterPro" id="IPR035484">
    <property type="entry name" value="SIS_PGI/PMI_1"/>
</dbReference>
<reference evidence="4" key="1">
    <citation type="journal article" date="2020" name="mSystems">
        <title>Genome- and Community-Level Interaction Insights into Carbon Utilization and Element Cycling Functions of Hydrothermarchaeota in Hydrothermal Sediment.</title>
        <authorList>
            <person name="Zhou Z."/>
            <person name="Liu Y."/>
            <person name="Xu W."/>
            <person name="Pan J."/>
            <person name="Luo Z.H."/>
            <person name="Li M."/>
        </authorList>
    </citation>
    <scope>NUCLEOTIDE SEQUENCE [LARGE SCALE GENOMIC DNA]</scope>
    <source>
        <strain evidence="4">HyVt-237</strain>
    </source>
</reference>
<dbReference type="CDD" id="cd05637">
    <property type="entry name" value="SIS_PGI_PMI_2"/>
    <property type="match status" value="1"/>
</dbReference>
<gene>
    <name evidence="4" type="ORF">ENG67_03955</name>
</gene>
<proteinExistence type="inferred from homology"/>
<dbReference type="Gene3D" id="3.40.50.10490">
    <property type="entry name" value="Glucose-6-phosphate isomerase like protein, domain 1"/>
    <property type="match status" value="2"/>
</dbReference>
<organism evidence="4">
    <name type="scientific">candidate division WOR-3 bacterium</name>
    <dbReference type="NCBI Taxonomy" id="2052148"/>
    <lineage>
        <taxon>Bacteria</taxon>
        <taxon>Bacteria division WOR-3</taxon>
    </lineage>
</organism>
<dbReference type="GO" id="GO:0097367">
    <property type="term" value="F:carbohydrate derivative binding"/>
    <property type="evidence" value="ECO:0007669"/>
    <property type="project" value="InterPro"/>
</dbReference>
<accession>A0A7C1BG50</accession>
<dbReference type="InterPro" id="IPR019490">
    <property type="entry name" value="Glu6P/Mann6P_isomerase_C"/>
</dbReference>
<dbReference type="NCBIfam" id="TIGR02128">
    <property type="entry name" value="G6PI_arch"/>
    <property type="match status" value="1"/>
</dbReference>
<evidence type="ECO:0000313" key="4">
    <source>
        <dbReference type="EMBL" id="HDM90348.1"/>
    </source>
</evidence>
<feature type="domain" description="SIS" evidence="3">
    <location>
        <begin position="23"/>
        <end position="158"/>
    </location>
</feature>
<dbReference type="Proteomes" id="UP000885931">
    <property type="component" value="Unassembled WGS sequence"/>
</dbReference>